<dbReference type="SUPFAM" id="SSF46689">
    <property type="entry name" value="Homeodomain-like"/>
    <property type="match status" value="1"/>
</dbReference>
<keyword evidence="3 5" id="KW-0238">DNA-binding</keyword>
<dbReference type="GO" id="GO:0003700">
    <property type="term" value="F:DNA-binding transcription factor activity"/>
    <property type="evidence" value="ECO:0007669"/>
    <property type="project" value="TreeGrafter"/>
</dbReference>
<dbReference type="PRINTS" id="PR00455">
    <property type="entry name" value="HTHTETR"/>
</dbReference>
<dbReference type="OrthoDB" id="135877at2157"/>
<keyword evidence="8" id="KW-1185">Reference proteome</keyword>
<evidence type="ECO:0000313" key="8">
    <source>
        <dbReference type="Proteomes" id="UP000607197"/>
    </source>
</evidence>
<gene>
    <name evidence="7" type="ORF">GCM10009039_24550</name>
</gene>
<evidence type="ECO:0000313" key="7">
    <source>
        <dbReference type="EMBL" id="GGL65752.1"/>
    </source>
</evidence>
<dbReference type="Pfam" id="PF00440">
    <property type="entry name" value="TetR_N"/>
    <property type="match status" value="1"/>
</dbReference>
<evidence type="ECO:0000256" key="2">
    <source>
        <dbReference type="ARBA" id="ARBA00023015"/>
    </source>
</evidence>
<dbReference type="Proteomes" id="UP000607197">
    <property type="component" value="Unassembled WGS sequence"/>
</dbReference>
<dbReference type="InterPro" id="IPR009057">
    <property type="entry name" value="Homeodomain-like_sf"/>
</dbReference>
<dbReference type="InterPro" id="IPR001647">
    <property type="entry name" value="HTH_TetR"/>
</dbReference>
<comment type="caution">
    <text evidence="7">The sequence shown here is derived from an EMBL/GenBank/DDBJ whole genome shotgun (WGS) entry which is preliminary data.</text>
</comment>
<dbReference type="PANTHER" id="PTHR30055">
    <property type="entry name" value="HTH-TYPE TRANSCRIPTIONAL REGULATOR RUTR"/>
    <property type="match status" value="1"/>
</dbReference>
<dbReference type="RefSeq" id="WP_188979320.1">
    <property type="nucleotide sequence ID" value="NZ_BMPG01000003.1"/>
</dbReference>
<accession>A0A830FKT5</accession>
<keyword evidence="1" id="KW-0678">Repressor</keyword>
<evidence type="ECO:0000256" key="5">
    <source>
        <dbReference type="PROSITE-ProRule" id="PRU00335"/>
    </source>
</evidence>
<protein>
    <recommendedName>
        <fullName evidence="6">HTH tetR-type domain-containing protein</fullName>
    </recommendedName>
</protein>
<dbReference type="InterPro" id="IPR050109">
    <property type="entry name" value="HTH-type_TetR-like_transc_reg"/>
</dbReference>
<organism evidence="7 8">
    <name type="scientific">Halocalculus aciditolerans</name>
    <dbReference type="NCBI Taxonomy" id="1383812"/>
    <lineage>
        <taxon>Archaea</taxon>
        <taxon>Methanobacteriati</taxon>
        <taxon>Methanobacteriota</taxon>
        <taxon>Stenosarchaea group</taxon>
        <taxon>Halobacteria</taxon>
        <taxon>Halobacteriales</taxon>
        <taxon>Halobacteriaceae</taxon>
        <taxon>Halocalculus</taxon>
    </lineage>
</organism>
<keyword evidence="2" id="KW-0805">Transcription regulation</keyword>
<reference evidence="7" key="1">
    <citation type="journal article" date="2014" name="Int. J. Syst. Evol. Microbiol.">
        <title>Complete genome sequence of Corynebacterium casei LMG S-19264T (=DSM 44701T), isolated from a smear-ripened cheese.</title>
        <authorList>
            <consortium name="US DOE Joint Genome Institute (JGI-PGF)"/>
            <person name="Walter F."/>
            <person name="Albersmeier A."/>
            <person name="Kalinowski J."/>
            <person name="Ruckert C."/>
        </authorList>
    </citation>
    <scope>NUCLEOTIDE SEQUENCE</scope>
    <source>
        <strain evidence="7">JCM 19596</strain>
    </source>
</reference>
<reference evidence="7" key="2">
    <citation type="submission" date="2020-09" db="EMBL/GenBank/DDBJ databases">
        <authorList>
            <person name="Sun Q."/>
            <person name="Ohkuma M."/>
        </authorList>
    </citation>
    <scope>NUCLEOTIDE SEQUENCE</scope>
    <source>
        <strain evidence="7">JCM 19596</strain>
    </source>
</reference>
<sequence>MVESPEPPETAERTETESEIMAATYRALCEHGYASLTMQAIADEYGKTTAAIHYHYDTKEGLMVAFLEYLLDRFVEHVEEVETVEPAARLHDLAGQFLRDDPEYRDLVVAVIELRAQAPYDADLREQFKQNNEYIRALLRTVVEDGIEQGVFRDVDPEHVATACLTIVDGARARYVTLDEPDAIDDGRQTLEEYLESVVHVGRSDERTE</sequence>
<evidence type="ECO:0000256" key="4">
    <source>
        <dbReference type="ARBA" id="ARBA00023163"/>
    </source>
</evidence>
<dbReference type="EMBL" id="BMPG01000003">
    <property type="protein sequence ID" value="GGL65752.1"/>
    <property type="molecule type" value="Genomic_DNA"/>
</dbReference>
<evidence type="ECO:0000256" key="3">
    <source>
        <dbReference type="ARBA" id="ARBA00023125"/>
    </source>
</evidence>
<dbReference type="Gene3D" id="1.10.357.10">
    <property type="entry name" value="Tetracycline Repressor, domain 2"/>
    <property type="match status" value="1"/>
</dbReference>
<feature type="domain" description="HTH tetR-type" evidence="6">
    <location>
        <begin position="14"/>
        <end position="74"/>
    </location>
</feature>
<feature type="DNA-binding region" description="H-T-H motif" evidence="5">
    <location>
        <begin position="37"/>
        <end position="56"/>
    </location>
</feature>
<name>A0A830FKT5_9EURY</name>
<dbReference type="AlphaFoldDB" id="A0A830FKT5"/>
<evidence type="ECO:0000256" key="1">
    <source>
        <dbReference type="ARBA" id="ARBA00022491"/>
    </source>
</evidence>
<dbReference type="InterPro" id="IPR039538">
    <property type="entry name" value="BetI_C"/>
</dbReference>
<dbReference type="Pfam" id="PF13977">
    <property type="entry name" value="TetR_C_6"/>
    <property type="match status" value="1"/>
</dbReference>
<keyword evidence="4" id="KW-0804">Transcription</keyword>
<proteinExistence type="predicted"/>
<dbReference type="PANTHER" id="PTHR30055:SF234">
    <property type="entry name" value="HTH-TYPE TRANSCRIPTIONAL REGULATOR BETI"/>
    <property type="match status" value="1"/>
</dbReference>
<dbReference type="PROSITE" id="PS50977">
    <property type="entry name" value="HTH_TETR_2"/>
    <property type="match status" value="1"/>
</dbReference>
<evidence type="ECO:0000259" key="6">
    <source>
        <dbReference type="PROSITE" id="PS50977"/>
    </source>
</evidence>
<dbReference type="GO" id="GO:0000976">
    <property type="term" value="F:transcription cis-regulatory region binding"/>
    <property type="evidence" value="ECO:0007669"/>
    <property type="project" value="TreeGrafter"/>
</dbReference>
<dbReference type="InterPro" id="IPR036271">
    <property type="entry name" value="Tet_transcr_reg_TetR-rel_C_sf"/>
</dbReference>
<dbReference type="SUPFAM" id="SSF48498">
    <property type="entry name" value="Tetracyclin repressor-like, C-terminal domain"/>
    <property type="match status" value="1"/>
</dbReference>